<proteinExistence type="predicted"/>
<reference evidence="2 3" key="1">
    <citation type="submission" date="2019-07" db="EMBL/GenBank/DDBJ databases">
        <title>Rhodotorula toruloides NBRC10032 genome sequencing.</title>
        <authorList>
            <person name="Shida Y."/>
            <person name="Takaku H."/>
            <person name="Ogasawara W."/>
            <person name="Mori K."/>
        </authorList>
    </citation>
    <scope>NUCLEOTIDE SEQUENCE [LARGE SCALE GENOMIC DNA]</scope>
    <source>
        <strain evidence="2 3">NBRC10032</strain>
    </source>
</reference>
<name>A0A511KE09_RHOTO</name>
<evidence type="ECO:0000313" key="3">
    <source>
        <dbReference type="Proteomes" id="UP000321518"/>
    </source>
</evidence>
<accession>A0A511KE09</accession>
<feature type="region of interest" description="Disordered" evidence="1">
    <location>
        <begin position="1"/>
        <end position="44"/>
    </location>
</feature>
<dbReference type="OrthoDB" id="2528138at2759"/>
<dbReference type="Proteomes" id="UP000321518">
    <property type="component" value="Unassembled WGS sequence"/>
</dbReference>
<sequence>MAPAASASTSAKASPAPAAPKVKETPVDPQELVKDASTADLEDEVTEGPAANWEVAYVWAFVHRFTSLVDFEEQNPVMPDVMSFEQALLDCSPDPPARTQLRKTKKPLTAVTFRTAANGDGKKRAGSPADSLSSVTDSDEDDDELQAARDAVMNARADVIDPVPPVLPENTPVPPSSQIVRDILDVFIDNLSDLKELTDYHGKKTWFHFLINFVTNRFNNDPYWRGGLRWQTNLLRTRGKKPGQENEKNFWLLRWEDKASARSAQFGCLWRATEC</sequence>
<protein>
    <submittedName>
        <fullName evidence="2">Uncharacterized protein</fullName>
    </submittedName>
</protein>
<comment type="caution">
    <text evidence="2">The sequence shown here is derived from an EMBL/GenBank/DDBJ whole genome shotgun (WGS) entry which is preliminary data.</text>
</comment>
<dbReference type="EMBL" id="BJWK01000005">
    <property type="protein sequence ID" value="GEM08176.1"/>
    <property type="molecule type" value="Genomic_DNA"/>
</dbReference>
<gene>
    <name evidence="2" type="ORF">Rt10032_c05g2193</name>
</gene>
<evidence type="ECO:0000256" key="1">
    <source>
        <dbReference type="SAM" id="MobiDB-lite"/>
    </source>
</evidence>
<feature type="compositionally biased region" description="Low complexity" evidence="1">
    <location>
        <begin position="1"/>
        <end position="20"/>
    </location>
</feature>
<dbReference type="AlphaFoldDB" id="A0A511KE09"/>
<evidence type="ECO:0000313" key="2">
    <source>
        <dbReference type="EMBL" id="GEM08176.1"/>
    </source>
</evidence>
<organism evidence="2 3">
    <name type="scientific">Rhodotorula toruloides</name>
    <name type="common">Yeast</name>
    <name type="synonym">Rhodosporidium toruloides</name>
    <dbReference type="NCBI Taxonomy" id="5286"/>
    <lineage>
        <taxon>Eukaryota</taxon>
        <taxon>Fungi</taxon>
        <taxon>Dikarya</taxon>
        <taxon>Basidiomycota</taxon>
        <taxon>Pucciniomycotina</taxon>
        <taxon>Microbotryomycetes</taxon>
        <taxon>Sporidiobolales</taxon>
        <taxon>Sporidiobolaceae</taxon>
        <taxon>Rhodotorula</taxon>
    </lineage>
</organism>
<feature type="region of interest" description="Disordered" evidence="1">
    <location>
        <begin position="115"/>
        <end position="143"/>
    </location>
</feature>
<feature type="compositionally biased region" description="Basic and acidic residues" evidence="1">
    <location>
        <begin position="21"/>
        <end position="34"/>
    </location>
</feature>